<protein>
    <submittedName>
        <fullName evidence="3">Uncharacterized protein</fullName>
    </submittedName>
</protein>
<dbReference type="Proteomes" id="UP001157017">
    <property type="component" value="Unassembled WGS sequence"/>
</dbReference>
<evidence type="ECO:0000256" key="2">
    <source>
        <dbReference type="SAM" id="SignalP"/>
    </source>
</evidence>
<keyword evidence="2" id="KW-0732">Signal</keyword>
<feature type="compositionally biased region" description="Basic residues" evidence="1">
    <location>
        <begin position="187"/>
        <end position="196"/>
    </location>
</feature>
<keyword evidence="4" id="KW-1185">Reference proteome</keyword>
<dbReference type="InterPro" id="IPR006311">
    <property type="entry name" value="TAT_signal"/>
</dbReference>
<proteinExistence type="predicted"/>
<reference evidence="4" key="1">
    <citation type="journal article" date="2019" name="Int. J. Syst. Evol. Microbiol.">
        <title>The Global Catalogue of Microorganisms (GCM) 10K type strain sequencing project: providing services to taxonomists for standard genome sequencing and annotation.</title>
        <authorList>
            <consortium name="The Broad Institute Genomics Platform"/>
            <consortium name="The Broad Institute Genome Sequencing Center for Infectious Disease"/>
            <person name="Wu L."/>
            <person name="Ma J."/>
        </authorList>
    </citation>
    <scope>NUCLEOTIDE SEQUENCE [LARGE SCALE GENOMIC DNA]</scope>
    <source>
        <strain evidence="4">NBRC 108730</strain>
    </source>
</reference>
<evidence type="ECO:0000313" key="4">
    <source>
        <dbReference type="Proteomes" id="UP001157017"/>
    </source>
</evidence>
<accession>A0ABQ6JIP8</accession>
<feature type="compositionally biased region" description="Basic and acidic residues" evidence="1">
    <location>
        <begin position="164"/>
        <end position="180"/>
    </location>
</feature>
<organism evidence="3 4">
    <name type="scientific">Angustibacter aerolatus</name>
    <dbReference type="NCBI Taxonomy" id="1162965"/>
    <lineage>
        <taxon>Bacteria</taxon>
        <taxon>Bacillati</taxon>
        <taxon>Actinomycetota</taxon>
        <taxon>Actinomycetes</taxon>
        <taxon>Kineosporiales</taxon>
        <taxon>Kineosporiaceae</taxon>
    </lineage>
</organism>
<evidence type="ECO:0000313" key="3">
    <source>
        <dbReference type="EMBL" id="GMA86695.1"/>
    </source>
</evidence>
<feature type="chain" id="PRO_5047166446" evidence="2">
    <location>
        <begin position="19"/>
        <end position="218"/>
    </location>
</feature>
<gene>
    <name evidence="3" type="ORF">GCM10025868_19450</name>
</gene>
<name>A0ABQ6JIP8_9ACTN</name>
<dbReference type="PROSITE" id="PS51318">
    <property type="entry name" value="TAT"/>
    <property type="match status" value="1"/>
</dbReference>
<dbReference type="EMBL" id="BSUZ01000001">
    <property type="protein sequence ID" value="GMA86695.1"/>
    <property type="molecule type" value="Genomic_DNA"/>
</dbReference>
<feature type="signal peptide" evidence="2">
    <location>
        <begin position="1"/>
        <end position="18"/>
    </location>
</feature>
<sequence>MRLSTRSVLAGASTLAIAAGLLTAGAMSASADVSTPAYNDADAYGTLTLYDASGAVKTSGSINDAPFAAYLVGSSAQQGDNPNKRAALFGCAVDPAVPTPALWNCTGLSGSKVYPNVSAPEPIRSSANPTATVVPTDPSLSDLVAQYPPLAGGLYQAAAQGPGADHHLADRHHQDHRQHLDAGLPGARRRQHHQHQRRQDQPAGGRHVVGPEGDGQPL</sequence>
<comment type="caution">
    <text evidence="3">The sequence shown here is derived from an EMBL/GenBank/DDBJ whole genome shotgun (WGS) entry which is preliminary data.</text>
</comment>
<evidence type="ECO:0000256" key="1">
    <source>
        <dbReference type="SAM" id="MobiDB-lite"/>
    </source>
</evidence>
<feature type="region of interest" description="Disordered" evidence="1">
    <location>
        <begin position="155"/>
        <end position="218"/>
    </location>
</feature>